<evidence type="ECO:0000259" key="3">
    <source>
        <dbReference type="PROSITE" id="PS50977"/>
    </source>
</evidence>
<sequence>MNDDRKQEDLRARRADSTDRRVLRTRQKLVDAYRDLLDENAAAPVTVSAVVRRAGVTRSSFYAHFSGLSDLAAVALTEFSEAMTELARIAVREGGHKREVNERLLVSLAQFLADRREIYGELLSRRDEYAHAVTTALVEQSLATLRTRAHLHADPQVTARYIGGGLVAVLSWWLEAGQDRTAEELARALIAVTPPDFTL</sequence>
<evidence type="ECO:0000256" key="2">
    <source>
        <dbReference type="PROSITE-ProRule" id="PRU00335"/>
    </source>
</evidence>
<feature type="domain" description="HTH tetR-type" evidence="3">
    <location>
        <begin position="23"/>
        <end position="83"/>
    </location>
</feature>
<keyword evidence="5" id="KW-1185">Reference proteome</keyword>
<accession>A0ABY5NK82</accession>
<dbReference type="InterPro" id="IPR001647">
    <property type="entry name" value="HTH_TetR"/>
</dbReference>
<organism evidence="4 5">
    <name type="scientific">Microbacterium elymi</name>
    <dbReference type="NCBI Taxonomy" id="2909587"/>
    <lineage>
        <taxon>Bacteria</taxon>
        <taxon>Bacillati</taxon>
        <taxon>Actinomycetota</taxon>
        <taxon>Actinomycetes</taxon>
        <taxon>Micrococcales</taxon>
        <taxon>Microbacteriaceae</taxon>
        <taxon>Microbacterium</taxon>
    </lineage>
</organism>
<evidence type="ECO:0000313" key="5">
    <source>
        <dbReference type="Proteomes" id="UP001054811"/>
    </source>
</evidence>
<dbReference type="EMBL" id="CP091139">
    <property type="protein sequence ID" value="UUT35544.1"/>
    <property type="molecule type" value="Genomic_DNA"/>
</dbReference>
<dbReference type="InterPro" id="IPR050624">
    <property type="entry name" value="HTH-type_Tx_Regulator"/>
</dbReference>
<dbReference type="InterPro" id="IPR009057">
    <property type="entry name" value="Homeodomain-like_sf"/>
</dbReference>
<evidence type="ECO:0000256" key="1">
    <source>
        <dbReference type="ARBA" id="ARBA00023125"/>
    </source>
</evidence>
<reference evidence="4" key="1">
    <citation type="submission" date="2022-01" db="EMBL/GenBank/DDBJ databases">
        <title>Microbacterium eymi and Microbacterium rhizovicinus sp. nov., isolated from the rhizospheric soil of Elymus tsukushiensis, a plant native to the Dokdo Islands, Republic of Korea.</title>
        <authorList>
            <person name="Hwang Y.J."/>
        </authorList>
    </citation>
    <scope>NUCLEOTIDE SEQUENCE</scope>
    <source>
        <strain evidence="4">KUDC0405</strain>
    </source>
</reference>
<evidence type="ECO:0000313" key="4">
    <source>
        <dbReference type="EMBL" id="UUT35544.1"/>
    </source>
</evidence>
<dbReference type="PANTHER" id="PTHR43479:SF7">
    <property type="entry name" value="TETR-FAMILY TRANSCRIPTIONAL REGULATOR"/>
    <property type="match status" value="1"/>
</dbReference>
<dbReference type="PROSITE" id="PS50977">
    <property type="entry name" value="HTH_TETR_2"/>
    <property type="match status" value="1"/>
</dbReference>
<dbReference type="Gene3D" id="1.10.357.10">
    <property type="entry name" value="Tetracycline Repressor, domain 2"/>
    <property type="match status" value="1"/>
</dbReference>
<dbReference type="SUPFAM" id="SSF46689">
    <property type="entry name" value="Homeodomain-like"/>
    <property type="match status" value="1"/>
</dbReference>
<dbReference type="Pfam" id="PF00440">
    <property type="entry name" value="TetR_N"/>
    <property type="match status" value="1"/>
</dbReference>
<dbReference type="RefSeq" id="WP_259612151.1">
    <property type="nucleotide sequence ID" value="NZ_CP091139.2"/>
</dbReference>
<dbReference type="PANTHER" id="PTHR43479">
    <property type="entry name" value="ACREF/ENVCD OPERON REPRESSOR-RELATED"/>
    <property type="match status" value="1"/>
</dbReference>
<protein>
    <submittedName>
        <fullName evidence="4">TetR/AcrR family transcriptional regulator</fullName>
    </submittedName>
</protein>
<gene>
    <name evidence="4" type="ORF">L2X98_19575</name>
</gene>
<feature type="DNA-binding region" description="H-T-H motif" evidence="2">
    <location>
        <begin position="46"/>
        <end position="65"/>
    </location>
</feature>
<dbReference type="Proteomes" id="UP001054811">
    <property type="component" value="Chromosome"/>
</dbReference>
<proteinExistence type="predicted"/>
<keyword evidence="1 2" id="KW-0238">DNA-binding</keyword>
<name>A0ABY5NK82_9MICO</name>